<dbReference type="InterPro" id="IPR051455">
    <property type="entry name" value="Bact_solute-bind_prot3"/>
</dbReference>
<dbReference type="Proteomes" id="UP000283458">
    <property type="component" value="Unassembled WGS sequence"/>
</dbReference>
<protein>
    <submittedName>
        <fullName evidence="6">Amino acid ABC transporter substrate-binding protein</fullName>
    </submittedName>
</protein>
<dbReference type="OrthoDB" id="9777941at2"/>
<dbReference type="AlphaFoldDB" id="A0A418VPR0"/>
<gene>
    <name evidence="6" type="ORF">D3877_24375</name>
</gene>
<dbReference type="SUPFAM" id="SSF53850">
    <property type="entry name" value="Periplasmic binding protein-like II"/>
    <property type="match status" value="1"/>
</dbReference>
<evidence type="ECO:0000256" key="3">
    <source>
        <dbReference type="ARBA" id="ARBA00022729"/>
    </source>
</evidence>
<dbReference type="GO" id="GO:0006865">
    <property type="term" value="P:amino acid transport"/>
    <property type="evidence" value="ECO:0007669"/>
    <property type="project" value="TreeGrafter"/>
</dbReference>
<evidence type="ECO:0000256" key="1">
    <source>
        <dbReference type="ARBA" id="ARBA00010333"/>
    </source>
</evidence>
<dbReference type="PANTHER" id="PTHR30085:SF7">
    <property type="entry name" value="AMINO-ACID ABC TRANSPORTER-BINDING PROTEIN YHDW-RELATED"/>
    <property type="match status" value="1"/>
</dbReference>
<sequence>MGKQGTAPRRIGAFLAVCWAGLLLALGAATAQAGRLDDIRQRGAVRCAVSTGVAGFSLRGSDGRWRGFDVDYCRALAAAVLGDAEKVSFISGTTDEALGLLTEGTVDVLSRSATVTLSRLAGRGLESVGISLFDGQSFMTKRGLRIRTLHQMAGLGVCFQSGTTAEDNLAEHFAMQKINFRPVPKGPLREMIDAYLSGECDIITTDSSALAAIRVMYMPRPEDHVILRQHISKEPLGPLVRKGDDGWREITRWALNAMIEAEELGLSSKSIIDRPSSDSPRVRRLLGLVPGIGRPLGLDDEWAWRVIAQVGNYGEVFESNIGLSSPLRMERGLNELWTRGGLLFALPLR</sequence>
<reference evidence="6 7" key="1">
    <citation type="submission" date="2018-09" db="EMBL/GenBank/DDBJ databases">
        <authorList>
            <person name="Zhu H."/>
        </authorList>
    </citation>
    <scope>NUCLEOTIDE SEQUENCE [LARGE SCALE GENOMIC DNA]</scope>
    <source>
        <strain evidence="6 7">K2W22B-5</strain>
    </source>
</reference>
<dbReference type="PANTHER" id="PTHR30085">
    <property type="entry name" value="AMINO ACID ABC TRANSPORTER PERMEASE"/>
    <property type="match status" value="1"/>
</dbReference>
<evidence type="ECO:0000256" key="2">
    <source>
        <dbReference type="ARBA" id="ARBA00022448"/>
    </source>
</evidence>
<dbReference type="Gene3D" id="3.40.190.10">
    <property type="entry name" value="Periplasmic binding protein-like II"/>
    <property type="match status" value="2"/>
</dbReference>
<keyword evidence="2" id="KW-0813">Transport</keyword>
<dbReference type="InterPro" id="IPR001638">
    <property type="entry name" value="Solute-binding_3/MltF_N"/>
</dbReference>
<proteinExistence type="inferred from homology"/>
<keyword evidence="3 4" id="KW-0732">Signal</keyword>
<comment type="similarity">
    <text evidence="1">Belongs to the bacterial solute-binding protein 3 family.</text>
</comment>
<comment type="caution">
    <text evidence="6">The sequence shown here is derived from an EMBL/GenBank/DDBJ whole genome shotgun (WGS) entry which is preliminary data.</text>
</comment>
<evidence type="ECO:0000259" key="5">
    <source>
        <dbReference type="SMART" id="SM00062"/>
    </source>
</evidence>
<evidence type="ECO:0000256" key="4">
    <source>
        <dbReference type="SAM" id="SignalP"/>
    </source>
</evidence>
<dbReference type="EMBL" id="QYUL01000004">
    <property type="protein sequence ID" value="RJF78250.1"/>
    <property type="molecule type" value="Genomic_DNA"/>
</dbReference>
<feature type="signal peptide" evidence="4">
    <location>
        <begin position="1"/>
        <end position="33"/>
    </location>
</feature>
<evidence type="ECO:0000313" key="6">
    <source>
        <dbReference type="EMBL" id="RJF78250.1"/>
    </source>
</evidence>
<name>A0A418VPR0_9PROT</name>
<accession>A0A418VPR0</accession>
<dbReference type="Pfam" id="PF00497">
    <property type="entry name" value="SBP_bac_3"/>
    <property type="match status" value="1"/>
</dbReference>
<dbReference type="SMART" id="SM00062">
    <property type="entry name" value="PBPb"/>
    <property type="match status" value="1"/>
</dbReference>
<dbReference type="CDD" id="cd13692">
    <property type="entry name" value="PBP2_BztA"/>
    <property type="match status" value="1"/>
</dbReference>
<feature type="domain" description="Solute-binding protein family 3/N-terminal" evidence="5">
    <location>
        <begin position="44"/>
        <end position="275"/>
    </location>
</feature>
<evidence type="ECO:0000313" key="7">
    <source>
        <dbReference type="Proteomes" id="UP000283458"/>
    </source>
</evidence>
<organism evidence="6 7">
    <name type="scientific">Azospirillum cavernae</name>
    <dbReference type="NCBI Taxonomy" id="2320860"/>
    <lineage>
        <taxon>Bacteria</taxon>
        <taxon>Pseudomonadati</taxon>
        <taxon>Pseudomonadota</taxon>
        <taxon>Alphaproteobacteria</taxon>
        <taxon>Rhodospirillales</taxon>
        <taxon>Azospirillaceae</taxon>
        <taxon>Azospirillum</taxon>
    </lineage>
</organism>
<feature type="chain" id="PRO_5019581396" evidence="4">
    <location>
        <begin position="34"/>
        <end position="349"/>
    </location>
</feature>
<keyword evidence="7" id="KW-1185">Reference proteome</keyword>